<evidence type="ECO:0000313" key="3">
    <source>
        <dbReference type="Proteomes" id="UP001408356"/>
    </source>
</evidence>
<gene>
    <name evidence="2" type="ORF">SUNI508_01956</name>
</gene>
<sequence>MGNTDLSEDARKNANMYRREREVVTTASGDFVLSFIQGDMEVLVLTENKTWDLDDSRVFAARPQNSHGPASSMAFGQPAPFGATMRHPPGFSSQGPDKALQPSFRIRGIRHFPSQRGQRGAVERHSTTGDISNIESSSHHKPGSSPSAATRDHTAETEAKPP</sequence>
<reference evidence="2 3" key="1">
    <citation type="journal article" date="2024" name="J. Plant Pathol.">
        <title>Sequence and assembly of the genome of Seiridium unicorne, isolate CBS 538.82, causal agent of cypress canker disease.</title>
        <authorList>
            <person name="Scali E."/>
            <person name="Rocca G.D."/>
            <person name="Danti R."/>
            <person name="Garbelotto M."/>
            <person name="Barberini S."/>
            <person name="Baroncelli R."/>
            <person name="Emiliani G."/>
        </authorList>
    </citation>
    <scope>NUCLEOTIDE SEQUENCE [LARGE SCALE GENOMIC DNA]</scope>
    <source>
        <strain evidence="2 3">BM-138-508</strain>
    </source>
</reference>
<feature type="region of interest" description="Disordered" evidence="1">
    <location>
        <begin position="61"/>
        <end position="162"/>
    </location>
</feature>
<organism evidence="2 3">
    <name type="scientific">Seiridium unicorne</name>
    <dbReference type="NCBI Taxonomy" id="138068"/>
    <lineage>
        <taxon>Eukaryota</taxon>
        <taxon>Fungi</taxon>
        <taxon>Dikarya</taxon>
        <taxon>Ascomycota</taxon>
        <taxon>Pezizomycotina</taxon>
        <taxon>Sordariomycetes</taxon>
        <taxon>Xylariomycetidae</taxon>
        <taxon>Amphisphaeriales</taxon>
        <taxon>Sporocadaceae</taxon>
        <taxon>Seiridium</taxon>
    </lineage>
</organism>
<evidence type="ECO:0000256" key="1">
    <source>
        <dbReference type="SAM" id="MobiDB-lite"/>
    </source>
</evidence>
<name>A0ABR2UKU1_9PEZI</name>
<proteinExistence type="predicted"/>
<feature type="compositionally biased region" description="Basic and acidic residues" evidence="1">
    <location>
        <begin position="150"/>
        <end position="162"/>
    </location>
</feature>
<protein>
    <submittedName>
        <fullName evidence="2">Uncharacterized protein</fullName>
    </submittedName>
</protein>
<accession>A0ABR2UKU1</accession>
<evidence type="ECO:0000313" key="2">
    <source>
        <dbReference type="EMBL" id="KAK9415108.1"/>
    </source>
</evidence>
<dbReference type="EMBL" id="JARVKF010000418">
    <property type="protein sequence ID" value="KAK9415108.1"/>
    <property type="molecule type" value="Genomic_DNA"/>
</dbReference>
<keyword evidence="3" id="KW-1185">Reference proteome</keyword>
<dbReference type="Proteomes" id="UP001408356">
    <property type="component" value="Unassembled WGS sequence"/>
</dbReference>
<comment type="caution">
    <text evidence="2">The sequence shown here is derived from an EMBL/GenBank/DDBJ whole genome shotgun (WGS) entry which is preliminary data.</text>
</comment>